<gene>
    <name evidence="6" type="ORF">L2X98_18940</name>
</gene>
<protein>
    <submittedName>
        <fullName evidence="6">TetR/AcrR family transcriptional regulator</fullName>
    </submittedName>
</protein>
<evidence type="ECO:0000313" key="6">
    <source>
        <dbReference type="EMBL" id="UUT35462.1"/>
    </source>
</evidence>
<evidence type="ECO:0000256" key="3">
    <source>
        <dbReference type="ARBA" id="ARBA00023163"/>
    </source>
</evidence>
<dbReference type="InterPro" id="IPR001647">
    <property type="entry name" value="HTH_TetR"/>
</dbReference>
<evidence type="ECO:0000256" key="4">
    <source>
        <dbReference type="PROSITE-ProRule" id="PRU00335"/>
    </source>
</evidence>
<name>A0ABY5NJX0_9MICO</name>
<dbReference type="Proteomes" id="UP001054811">
    <property type="component" value="Chromosome"/>
</dbReference>
<dbReference type="InterPro" id="IPR009057">
    <property type="entry name" value="Homeodomain-like_sf"/>
</dbReference>
<dbReference type="InterPro" id="IPR050109">
    <property type="entry name" value="HTH-type_TetR-like_transc_reg"/>
</dbReference>
<dbReference type="PRINTS" id="PR00455">
    <property type="entry name" value="HTHTETR"/>
</dbReference>
<dbReference type="Gene3D" id="1.10.357.10">
    <property type="entry name" value="Tetracycline Repressor, domain 2"/>
    <property type="match status" value="1"/>
</dbReference>
<reference evidence="6" key="1">
    <citation type="submission" date="2022-01" db="EMBL/GenBank/DDBJ databases">
        <title>Microbacterium eymi and Microbacterium rhizovicinus sp. nov., isolated from the rhizospheric soil of Elymus tsukushiensis, a plant native to the Dokdo Islands, Republic of Korea.</title>
        <authorList>
            <person name="Hwang Y.J."/>
        </authorList>
    </citation>
    <scope>NUCLEOTIDE SEQUENCE</scope>
    <source>
        <strain evidence="6">KUDC0405</strain>
    </source>
</reference>
<evidence type="ECO:0000256" key="2">
    <source>
        <dbReference type="ARBA" id="ARBA00023125"/>
    </source>
</evidence>
<keyword evidence="7" id="KW-1185">Reference proteome</keyword>
<dbReference type="SUPFAM" id="SSF46689">
    <property type="entry name" value="Homeodomain-like"/>
    <property type="match status" value="1"/>
</dbReference>
<dbReference type="Pfam" id="PF17937">
    <property type="entry name" value="TetR_C_28"/>
    <property type="match status" value="1"/>
</dbReference>
<keyword evidence="2 4" id="KW-0238">DNA-binding</keyword>
<feature type="domain" description="HTH tetR-type" evidence="5">
    <location>
        <begin position="5"/>
        <end position="65"/>
    </location>
</feature>
<evidence type="ECO:0000313" key="7">
    <source>
        <dbReference type="Proteomes" id="UP001054811"/>
    </source>
</evidence>
<evidence type="ECO:0000259" key="5">
    <source>
        <dbReference type="PROSITE" id="PS50977"/>
    </source>
</evidence>
<evidence type="ECO:0000256" key="1">
    <source>
        <dbReference type="ARBA" id="ARBA00023015"/>
    </source>
</evidence>
<accession>A0ABY5NJX0</accession>
<organism evidence="6 7">
    <name type="scientific">Microbacterium elymi</name>
    <dbReference type="NCBI Taxonomy" id="2909587"/>
    <lineage>
        <taxon>Bacteria</taxon>
        <taxon>Bacillati</taxon>
        <taxon>Actinomycetota</taxon>
        <taxon>Actinomycetes</taxon>
        <taxon>Micrococcales</taxon>
        <taxon>Microbacteriaceae</taxon>
        <taxon>Microbacterium</taxon>
    </lineage>
</organism>
<keyword evidence="1" id="KW-0805">Transcription regulation</keyword>
<keyword evidence="3" id="KW-0804">Transcription</keyword>
<dbReference type="PROSITE" id="PS50977">
    <property type="entry name" value="HTH_TETR_2"/>
    <property type="match status" value="1"/>
</dbReference>
<dbReference type="EMBL" id="CP091139">
    <property type="protein sequence ID" value="UUT35462.1"/>
    <property type="molecule type" value="Genomic_DNA"/>
</dbReference>
<proteinExistence type="predicted"/>
<sequence length="182" mass="19276">MSRPPHARESVLDAFAQILMDDGERAATMDATARAAGVSKGGLLYHFATKDALEAALIERLRVLVDQDVEEISNAPEGVVAAYVRTSMMEGTALDRALLGVSRLAQGGSPAAGTALHEIRERWADAVRPHVRDETALRLVLLVSDGLYFNNLLDATASGPLADSSELDALAALVRDVTAPGD</sequence>
<dbReference type="Pfam" id="PF00440">
    <property type="entry name" value="TetR_N"/>
    <property type="match status" value="1"/>
</dbReference>
<dbReference type="InterPro" id="IPR041479">
    <property type="entry name" value="TetR_CgmR_C"/>
</dbReference>
<dbReference type="PANTHER" id="PTHR30055">
    <property type="entry name" value="HTH-TYPE TRANSCRIPTIONAL REGULATOR RUTR"/>
    <property type="match status" value="1"/>
</dbReference>
<dbReference type="RefSeq" id="WP_259612064.1">
    <property type="nucleotide sequence ID" value="NZ_CP091139.2"/>
</dbReference>
<feature type="DNA-binding region" description="H-T-H motif" evidence="4">
    <location>
        <begin position="28"/>
        <end position="47"/>
    </location>
</feature>
<dbReference type="PANTHER" id="PTHR30055:SF234">
    <property type="entry name" value="HTH-TYPE TRANSCRIPTIONAL REGULATOR BETI"/>
    <property type="match status" value="1"/>
</dbReference>